<dbReference type="EMBL" id="AP022871">
    <property type="protein sequence ID" value="BCB84748.1"/>
    <property type="molecule type" value="Genomic_DNA"/>
</dbReference>
<proteinExistence type="predicted"/>
<reference evidence="1 2" key="1">
    <citation type="submission" date="2020-03" db="EMBL/GenBank/DDBJ databases">
        <title>Whole genome shotgun sequence of Phytohabitans suffuscus NBRC 105367.</title>
        <authorList>
            <person name="Komaki H."/>
            <person name="Tamura T."/>
        </authorList>
    </citation>
    <scope>NUCLEOTIDE SEQUENCE [LARGE SCALE GENOMIC DNA]</scope>
    <source>
        <strain evidence="1 2">NBRC 105367</strain>
    </source>
</reference>
<dbReference type="AlphaFoldDB" id="A0A6F8YFJ7"/>
<gene>
    <name evidence="1" type="ORF">Psuf_020610</name>
</gene>
<evidence type="ECO:0000313" key="2">
    <source>
        <dbReference type="Proteomes" id="UP000503011"/>
    </source>
</evidence>
<organism evidence="1 2">
    <name type="scientific">Phytohabitans suffuscus</name>
    <dbReference type="NCBI Taxonomy" id="624315"/>
    <lineage>
        <taxon>Bacteria</taxon>
        <taxon>Bacillati</taxon>
        <taxon>Actinomycetota</taxon>
        <taxon>Actinomycetes</taxon>
        <taxon>Micromonosporales</taxon>
        <taxon>Micromonosporaceae</taxon>
    </lineage>
</organism>
<name>A0A6F8YFJ7_9ACTN</name>
<evidence type="ECO:0000313" key="1">
    <source>
        <dbReference type="EMBL" id="BCB84748.1"/>
    </source>
</evidence>
<dbReference type="RefSeq" id="WP_173156074.1">
    <property type="nucleotide sequence ID" value="NZ_AP022871.1"/>
</dbReference>
<sequence>MRDKRSTTWTRPSTPSIRYGLFARVSDWWCGGRDGRKGIPSVPEDARPGTPRAELSTPRMMFLGQLGVGRIEEEWITFQIEATGIEAALRDATARGDDAEIARLEEQIKVGLRVTQRRASMIEAHVRRRCAAYLTRLVRRHPDGARLNHLMRPRWPDHVDWARTSLGPELPTGVARAGVLGVRGS</sequence>
<keyword evidence="2" id="KW-1185">Reference proteome</keyword>
<protein>
    <submittedName>
        <fullName evidence="1">Uncharacterized protein</fullName>
    </submittedName>
</protein>
<dbReference type="KEGG" id="psuu:Psuf_020610"/>
<dbReference type="Proteomes" id="UP000503011">
    <property type="component" value="Chromosome"/>
</dbReference>
<reference evidence="1 2" key="2">
    <citation type="submission" date="2020-03" db="EMBL/GenBank/DDBJ databases">
        <authorList>
            <person name="Ichikawa N."/>
            <person name="Kimura A."/>
            <person name="Kitahashi Y."/>
            <person name="Uohara A."/>
        </authorList>
    </citation>
    <scope>NUCLEOTIDE SEQUENCE [LARGE SCALE GENOMIC DNA]</scope>
    <source>
        <strain evidence="1 2">NBRC 105367</strain>
    </source>
</reference>
<accession>A0A6F8YFJ7</accession>